<dbReference type="GO" id="GO:0006171">
    <property type="term" value="P:cAMP biosynthetic process"/>
    <property type="evidence" value="ECO:0007669"/>
    <property type="project" value="TreeGrafter"/>
</dbReference>
<keyword evidence="4" id="KW-1185">Reference proteome</keyword>
<feature type="transmembrane region" description="Helical" evidence="1">
    <location>
        <begin position="356"/>
        <end position="376"/>
    </location>
</feature>
<dbReference type="PROSITE" id="PS50125">
    <property type="entry name" value="GUANYLATE_CYCLASE_2"/>
    <property type="match status" value="1"/>
</dbReference>
<dbReference type="Pfam" id="PF00211">
    <property type="entry name" value="Guanylate_cyc"/>
    <property type="match status" value="1"/>
</dbReference>
<evidence type="ECO:0000256" key="1">
    <source>
        <dbReference type="SAM" id="Phobius"/>
    </source>
</evidence>
<accession>A0A840AMU7</accession>
<dbReference type="SMART" id="SM01080">
    <property type="entry name" value="CHASE2"/>
    <property type="match status" value="1"/>
</dbReference>
<feature type="transmembrane region" description="Helical" evidence="1">
    <location>
        <begin position="412"/>
        <end position="431"/>
    </location>
</feature>
<dbReference type="InterPro" id="IPR050697">
    <property type="entry name" value="Adenylyl/Guanylyl_Cyclase_3/4"/>
</dbReference>
<dbReference type="Pfam" id="PF05226">
    <property type="entry name" value="CHASE2"/>
    <property type="match status" value="1"/>
</dbReference>
<dbReference type="EC" id="4.6.1.1" evidence="3"/>
<dbReference type="InterPro" id="IPR007890">
    <property type="entry name" value="CHASE2"/>
</dbReference>
<gene>
    <name evidence="3" type="ORF">GGR25_001687</name>
</gene>
<dbReference type="PANTHER" id="PTHR43081:SF1">
    <property type="entry name" value="ADENYLATE CYCLASE, TERMINAL-DIFFERENTIATION SPECIFIC"/>
    <property type="match status" value="1"/>
</dbReference>
<proteinExistence type="predicted"/>
<dbReference type="Gene3D" id="3.30.70.1230">
    <property type="entry name" value="Nucleotide cyclase"/>
    <property type="match status" value="1"/>
</dbReference>
<organism evidence="3 4">
    <name type="scientific">Kaistia hirudinis</name>
    <dbReference type="NCBI Taxonomy" id="1293440"/>
    <lineage>
        <taxon>Bacteria</taxon>
        <taxon>Pseudomonadati</taxon>
        <taxon>Pseudomonadota</taxon>
        <taxon>Alphaproteobacteria</taxon>
        <taxon>Hyphomicrobiales</taxon>
        <taxon>Kaistiaceae</taxon>
        <taxon>Kaistia</taxon>
    </lineage>
</organism>
<evidence type="ECO:0000313" key="4">
    <source>
        <dbReference type="Proteomes" id="UP000553963"/>
    </source>
</evidence>
<keyword evidence="3" id="KW-0456">Lyase</keyword>
<dbReference type="GO" id="GO:0035556">
    <property type="term" value="P:intracellular signal transduction"/>
    <property type="evidence" value="ECO:0007669"/>
    <property type="project" value="InterPro"/>
</dbReference>
<keyword evidence="1" id="KW-0472">Membrane</keyword>
<dbReference type="AlphaFoldDB" id="A0A840AMU7"/>
<reference evidence="3 4" key="1">
    <citation type="submission" date="2020-08" db="EMBL/GenBank/DDBJ databases">
        <title>Genomic Encyclopedia of Type Strains, Phase IV (KMG-IV): sequencing the most valuable type-strain genomes for metagenomic binning, comparative biology and taxonomic classification.</title>
        <authorList>
            <person name="Goeker M."/>
        </authorList>
    </citation>
    <scope>NUCLEOTIDE SEQUENCE [LARGE SCALE GENOMIC DNA]</scope>
    <source>
        <strain evidence="3 4">DSM 25966</strain>
    </source>
</reference>
<dbReference type="InterPro" id="IPR029787">
    <property type="entry name" value="Nucleotide_cyclase"/>
</dbReference>
<name>A0A840AMU7_9HYPH</name>
<dbReference type="CDD" id="cd07302">
    <property type="entry name" value="CHD"/>
    <property type="match status" value="1"/>
</dbReference>
<sequence>MRLPGRPLYYLVVVAYLVGAVLLRISDPFPVEALRYLGFDLYQRIDPAPPVADKPVVIVDIDEDSLKALGQWPWPRTRMAELAQRLFEAGAATVAFDMLFSEADQTSPEEVVKRLPPEQAALVAGSIDPAAGNDKALAAVLAQTPSVLGISLSRGGGEKPEIRAGFAVAGDDPKPFVPDFVGAIRNLPALEDAAPGAGSINWIPDRDQIVRRVPLIFRVGNQFVPSLAAEALRVVQGAGSYVLKSSNANGEEAFGAETGLNHIKIGELVVPTDAEGAIWLRFRPSDPGSFIPARTVLDGTMPADAVNGRIVLIGTSAAGLLDLRATPIDVAVPGVEIHAQVIEHILSGQFLARPDYARGVELAVMVLLGLLLAVIAPRLSATFGAVLGFAAIGGVLVAGFLAFDVGGMLFDVLYPALVLILLTIGTALYTYREAERAKAGVRRAFQYYVSPDVVDEIIADPKRLELGGEVRELTLLFCDVRGFTTISEGMTAHELTRFINNLLTPLSEIILKHRGTIDKYMGDAIMAFWNAPLDDPDHARHAVEAAEEMLAAMGPLNEAWQREAEAAGRTMPLVRIGIGINTGECCVGNLGSATRFDYSAIGDEVNVASRFESLTKEYGLSLLMGEQAARLAGRDAIVEVDRVKVKGKTIATRLYTVAPKDSPADWLASHRRFVGAMSAADWETAEAERIVAAAAAPAGFAGYYERIAEKIRINAANSGENIPQMAD</sequence>
<protein>
    <submittedName>
        <fullName evidence="3">Adenylate cyclase</fullName>
        <ecNumber evidence="3">4.6.1.1</ecNumber>
    </submittedName>
</protein>
<comment type="caution">
    <text evidence="3">The sequence shown here is derived from an EMBL/GenBank/DDBJ whole genome shotgun (WGS) entry which is preliminary data.</text>
</comment>
<dbReference type="SUPFAM" id="SSF55073">
    <property type="entry name" value="Nucleotide cyclase"/>
    <property type="match status" value="1"/>
</dbReference>
<keyword evidence="1" id="KW-0812">Transmembrane</keyword>
<evidence type="ECO:0000313" key="3">
    <source>
        <dbReference type="EMBL" id="MBB3930648.1"/>
    </source>
</evidence>
<feature type="domain" description="Guanylate cyclase" evidence="2">
    <location>
        <begin position="474"/>
        <end position="612"/>
    </location>
</feature>
<dbReference type="SMART" id="SM00044">
    <property type="entry name" value="CYCc"/>
    <property type="match status" value="1"/>
</dbReference>
<dbReference type="RefSeq" id="WP_183398285.1">
    <property type="nucleotide sequence ID" value="NZ_JACIDS010000002.1"/>
</dbReference>
<evidence type="ECO:0000259" key="2">
    <source>
        <dbReference type="PROSITE" id="PS50125"/>
    </source>
</evidence>
<feature type="transmembrane region" description="Helical" evidence="1">
    <location>
        <begin position="7"/>
        <end position="25"/>
    </location>
</feature>
<keyword evidence="1" id="KW-1133">Transmembrane helix</keyword>
<dbReference type="InterPro" id="IPR001054">
    <property type="entry name" value="A/G_cyclase"/>
</dbReference>
<dbReference type="GO" id="GO:0004016">
    <property type="term" value="F:adenylate cyclase activity"/>
    <property type="evidence" value="ECO:0007669"/>
    <property type="project" value="UniProtKB-EC"/>
</dbReference>
<dbReference type="Proteomes" id="UP000553963">
    <property type="component" value="Unassembled WGS sequence"/>
</dbReference>
<dbReference type="EMBL" id="JACIDS010000002">
    <property type="protein sequence ID" value="MBB3930648.1"/>
    <property type="molecule type" value="Genomic_DNA"/>
</dbReference>
<dbReference type="PANTHER" id="PTHR43081">
    <property type="entry name" value="ADENYLATE CYCLASE, TERMINAL-DIFFERENTIATION SPECIFIC-RELATED"/>
    <property type="match status" value="1"/>
</dbReference>
<feature type="transmembrane region" description="Helical" evidence="1">
    <location>
        <begin position="383"/>
        <end position="406"/>
    </location>
</feature>